<evidence type="ECO:0000313" key="2">
    <source>
        <dbReference type="Proteomes" id="UP000693738"/>
    </source>
</evidence>
<accession>A0A8J2IPN3</accession>
<protein>
    <submittedName>
        <fullName evidence="1">Uncharacterized protein</fullName>
    </submittedName>
</protein>
<dbReference type="EMBL" id="CAJSTJ010000146">
    <property type="protein sequence ID" value="CAG7562136.1"/>
    <property type="molecule type" value="Genomic_DNA"/>
</dbReference>
<sequence length="157" mass="17976">MPSTECPIYITKVNFFDVPVDNRCSNTALRFIISPDDEIVKFFVWCGIRDHTLTMPIYGSYQETSDQVTRLIQKVAYGRQKRLRPQIGHTQSFMFSAGPGQDNTYQDACYFQQQFGWQPLVSQPLWETAIMIPWIDPRTLRLLADSSVRSGGKTSAV</sequence>
<organism evidence="1 2">
    <name type="scientific">Fusarium equiseti</name>
    <name type="common">Fusarium scirpi</name>
    <dbReference type="NCBI Taxonomy" id="61235"/>
    <lineage>
        <taxon>Eukaryota</taxon>
        <taxon>Fungi</taxon>
        <taxon>Dikarya</taxon>
        <taxon>Ascomycota</taxon>
        <taxon>Pezizomycotina</taxon>
        <taxon>Sordariomycetes</taxon>
        <taxon>Hypocreomycetidae</taxon>
        <taxon>Hypocreales</taxon>
        <taxon>Nectriaceae</taxon>
        <taxon>Fusarium</taxon>
        <taxon>Fusarium incarnatum-equiseti species complex</taxon>
    </lineage>
</organism>
<proteinExistence type="predicted"/>
<dbReference type="Proteomes" id="UP000693738">
    <property type="component" value="Unassembled WGS sequence"/>
</dbReference>
<comment type="caution">
    <text evidence="1">The sequence shown here is derived from an EMBL/GenBank/DDBJ whole genome shotgun (WGS) entry which is preliminary data.</text>
</comment>
<evidence type="ECO:0000313" key="1">
    <source>
        <dbReference type="EMBL" id="CAG7562136.1"/>
    </source>
</evidence>
<name>A0A8J2IPN3_FUSEQ</name>
<gene>
    <name evidence="1" type="ORF">FEQUK3_LOCUS7847</name>
</gene>
<dbReference type="AlphaFoldDB" id="A0A8J2IPN3"/>
<reference evidence="1" key="1">
    <citation type="submission" date="2021-05" db="EMBL/GenBank/DDBJ databases">
        <authorList>
            <person name="Khan N."/>
        </authorList>
    </citation>
    <scope>NUCLEOTIDE SEQUENCE</scope>
</reference>